<dbReference type="InterPro" id="IPR017871">
    <property type="entry name" value="ABC_transporter-like_CS"/>
</dbReference>
<evidence type="ECO:0000313" key="11">
    <source>
        <dbReference type="EMBL" id="MBW7473804.1"/>
    </source>
</evidence>
<dbReference type="Pfam" id="PF00664">
    <property type="entry name" value="ABC_membrane"/>
    <property type="match status" value="1"/>
</dbReference>
<keyword evidence="4 11" id="KW-0067">ATP-binding</keyword>
<proteinExistence type="predicted"/>
<feature type="compositionally biased region" description="Basic and acidic residues" evidence="7">
    <location>
        <begin position="602"/>
        <end position="620"/>
    </location>
</feature>
<keyword evidence="2 8" id="KW-0812">Transmembrane</keyword>
<dbReference type="RefSeq" id="WP_219871197.1">
    <property type="nucleotide sequence ID" value="NZ_JAHZIJ010000001.1"/>
</dbReference>
<keyword evidence="3" id="KW-0547">Nucleotide-binding</keyword>
<evidence type="ECO:0000256" key="2">
    <source>
        <dbReference type="ARBA" id="ARBA00022692"/>
    </source>
</evidence>
<dbReference type="InterPro" id="IPR027417">
    <property type="entry name" value="P-loop_NTPase"/>
</dbReference>
<feature type="transmembrane region" description="Helical" evidence="8">
    <location>
        <begin position="123"/>
        <end position="142"/>
    </location>
</feature>
<feature type="transmembrane region" description="Helical" evidence="8">
    <location>
        <begin position="229"/>
        <end position="253"/>
    </location>
</feature>
<evidence type="ECO:0000256" key="5">
    <source>
        <dbReference type="ARBA" id="ARBA00022989"/>
    </source>
</evidence>
<reference evidence="11 12" key="1">
    <citation type="submission" date="2021-07" db="EMBL/GenBank/DDBJ databases">
        <title>Paenibacillus radiodurans sp. nov., isolated from the southeastern edge of Tengger Desert.</title>
        <authorList>
            <person name="Zhang G."/>
        </authorList>
    </citation>
    <scope>NUCLEOTIDE SEQUENCE [LARGE SCALE GENOMIC DNA]</scope>
    <source>
        <strain evidence="11 12">DT7-4</strain>
    </source>
</reference>
<dbReference type="Gene3D" id="3.40.50.300">
    <property type="entry name" value="P-loop containing nucleotide triphosphate hydrolases"/>
    <property type="match status" value="2"/>
</dbReference>
<dbReference type="EMBL" id="JAHZIJ010000001">
    <property type="protein sequence ID" value="MBW7473804.1"/>
    <property type="molecule type" value="Genomic_DNA"/>
</dbReference>
<protein>
    <submittedName>
        <fullName evidence="11">ABC transporter ATP-binding protein/permease</fullName>
    </submittedName>
</protein>
<dbReference type="SUPFAM" id="SSF90123">
    <property type="entry name" value="ABC transporter transmembrane region"/>
    <property type="match status" value="1"/>
</dbReference>
<feature type="compositionally biased region" description="Low complexity" evidence="7">
    <location>
        <begin position="388"/>
        <end position="409"/>
    </location>
</feature>
<dbReference type="InterPro" id="IPR036640">
    <property type="entry name" value="ABC1_TM_sf"/>
</dbReference>
<feature type="region of interest" description="Disordered" evidence="7">
    <location>
        <begin position="388"/>
        <end position="410"/>
    </location>
</feature>
<sequence>MKPYALWILLSIVASLVVAAIDIWLGLFIEELVEDATGGLAISMEDTFSLLAVLTVAGAAASYATKYALTRFSASALRDIRRDLVSHLERAEVSALESRHSGDLVSRLTNDAMVIQNFFKMHFANLFYMPVVFVSALTVLLLTNWKLVVFSLLLLPVAILITSVLIFPMNKMSEQLQKHLGSANAIAQDTLGGIPMLKAFNMFRAMSGKYRAAMGLVLKTSLQVEKRRALIAPVSLLLLSSPIIFSVTYGGYLIREGELTAGGMILFLYLLNFLMQPLSMAPILSAQVQEVKGAAKRLFEILELPLEPSGRGELALRNEGPPLVLDGVSFSYGGTSNVLSDISFELPHRQTVALVGPSGSGKSTILKLICGFYGMEVNADGTAVMPNAASDGSGQADASAAADEGNAGEARPRLSGTIRVLGHPLAEWDPLSLRDRLSLVSQDTYLFPVSVADNIGYGRPGASREQVLEAARAAGAHEFIMELPDGYETLLGERGARLSGGQRQRIAIARAMLKRAPILLLDEATSALDTQSEALVQEALERIMQDSTVLVVAHRLSTIKDADLVLVLQDGEIVERGTHDGLLERNGLYKKLYLKQFAPGAADDKETAERGPQHVRRETALETQLG</sequence>
<dbReference type="Proteomes" id="UP000812277">
    <property type="component" value="Unassembled WGS sequence"/>
</dbReference>
<evidence type="ECO:0000256" key="7">
    <source>
        <dbReference type="SAM" id="MobiDB-lite"/>
    </source>
</evidence>
<evidence type="ECO:0000256" key="8">
    <source>
        <dbReference type="SAM" id="Phobius"/>
    </source>
</evidence>
<keyword evidence="12" id="KW-1185">Reference proteome</keyword>
<gene>
    <name evidence="11" type="ORF">K0T92_03480</name>
</gene>
<name>A0ABS7D1J9_9BACL</name>
<evidence type="ECO:0000256" key="6">
    <source>
        <dbReference type="ARBA" id="ARBA00023136"/>
    </source>
</evidence>
<evidence type="ECO:0000256" key="3">
    <source>
        <dbReference type="ARBA" id="ARBA00022741"/>
    </source>
</evidence>
<dbReference type="PROSITE" id="PS50893">
    <property type="entry name" value="ABC_TRANSPORTER_2"/>
    <property type="match status" value="1"/>
</dbReference>
<dbReference type="PANTHER" id="PTHR43394:SF1">
    <property type="entry name" value="ATP-BINDING CASSETTE SUB-FAMILY B MEMBER 10, MITOCHONDRIAL"/>
    <property type="match status" value="1"/>
</dbReference>
<dbReference type="PANTHER" id="PTHR43394">
    <property type="entry name" value="ATP-DEPENDENT PERMEASE MDL1, MITOCHONDRIAL"/>
    <property type="match status" value="1"/>
</dbReference>
<dbReference type="PROSITE" id="PS50929">
    <property type="entry name" value="ABC_TM1F"/>
    <property type="match status" value="1"/>
</dbReference>
<feature type="domain" description="ABC transporter" evidence="9">
    <location>
        <begin position="323"/>
        <end position="595"/>
    </location>
</feature>
<keyword evidence="6 8" id="KW-0472">Membrane</keyword>
<evidence type="ECO:0000313" key="12">
    <source>
        <dbReference type="Proteomes" id="UP000812277"/>
    </source>
</evidence>
<feature type="transmembrane region" description="Helical" evidence="8">
    <location>
        <begin position="7"/>
        <end position="29"/>
    </location>
</feature>
<dbReference type="GO" id="GO:0005524">
    <property type="term" value="F:ATP binding"/>
    <property type="evidence" value="ECO:0007669"/>
    <property type="project" value="UniProtKB-KW"/>
</dbReference>
<dbReference type="InterPro" id="IPR011527">
    <property type="entry name" value="ABC1_TM_dom"/>
</dbReference>
<dbReference type="InterPro" id="IPR003593">
    <property type="entry name" value="AAA+_ATPase"/>
</dbReference>
<feature type="transmembrane region" description="Helical" evidence="8">
    <location>
        <begin position="148"/>
        <end position="168"/>
    </location>
</feature>
<dbReference type="InterPro" id="IPR039421">
    <property type="entry name" value="Type_1_exporter"/>
</dbReference>
<evidence type="ECO:0000256" key="4">
    <source>
        <dbReference type="ARBA" id="ARBA00022840"/>
    </source>
</evidence>
<comment type="subcellular location">
    <subcellularLocation>
        <location evidence="1">Cell membrane</location>
        <topology evidence="1">Multi-pass membrane protein</topology>
    </subcellularLocation>
</comment>
<comment type="caution">
    <text evidence="11">The sequence shown here is derived from an EMBL/GenBank/DDBJ whole genome shotgun (WGS) entry which is preliminary data.</text>
</comment>
<organism evidence="11 12">
    <name type="scientific">Paenibacillus oenotherae</name>
    <dbReference type="NCBI Taxonomy" id="1435645"/>
    <lineage>
        <taxon>Bacteria</taxon>
        <taxon>Bacillati</taxon>
        <taxon>Bacillota</taxon>
        <taxon>Bacilli</taxon>
        <taxon>Bacillales</taxon>
        <taxon>Paenibacillaceae</taxon>
        <taxon>Paenibacillus</taxon>
    </lineage>
</organism>
<dbReference type="SMART" id="SM00382">
    <property type="entry name" value="AAA"/>
    <property type="match status" value="1"/>
</dbReference>
<accession>A0ABS7D1J9</accession>
<dbReference type="PROSITE" id="PS00211">
    <property type="entry name" value="ABC_TRANSPORTER_1"/>
    <property type="match status" value="1"/>
</dbReference>
<evidence type="ECO:0000259" key="10">
    <source>
        <dbReference type="PROSITE" id="PS50929"/>
    </source>
</evidence>
<keyword evidence="5 8" id="KW-1133">Transmembrane helix</keyword>
<dbReference type="Gene3D" id="1.20.1560.10">
    <property type="entry name" value="ABC transporter type 1, transmembrane domain"/>
    <property type="match status" value="1"/>
</dbReference>
<dbReference type="Pfam" id="PF00005">
    <property type="entry name" value="ABC_tran"/>
    <property type="match status" value="2"/>
</dbReference>
<feature type="domain" description="ABC transmembrane type-1" evidence="10">
    <location>
        <begin position="5"/>
        <end position="290"/>
    </location>
</feature>
<evidence type="ECO:0000256" key="1">
    <source>
        <dbReference type="ARBA" id="ARBA00004651"/>
    </source>
</evidence>
<dbReference type="SUPFAM" id="SSF52540">
    <property type="entry name" value="P-loop containing nucleoside triphosphate hydrolases"/>
    <property type="match status" value="2"/>
</dbReference>
<evidence type="ECO:0000259" key="9">
    <source>
        <dbReference type="PROSITE" id="PS50893"/>
    </source>
</evidence>
<feature type="transmembrane region" description="Helical" evidence="8">
    <location>
        <begin position="49"/>
        <end position="69"/>
    </location>
</feature>
<feature type="region of interest" description="Disordered" evidence="7">
    <location>
        <begin position="602"/>
        <end position="626"/>
    </location>
</feature>
<dbReference type="InterPro" id="IPR003439">
    <property type="entry name" value="ABC_transporter-like_ATP-bd"/>
</dbReference>